<feature type="chain" id="PRO_5038115150" evidence="1">
    <location>
        <begin position="20"/>
        <end position="214"/>
    </location>
</feature>
<dbReference type="Proteomes" id="UP000620596">
    <property type="component" value="Unassembled WGS sequence"/>
</dbReference>
<proteinExistence type="predicted"/>
<organism evidence="2 3">
    <name type="scientific">Polaromonas eurypsychrophila</name>
    <dbReference type="NCBI Taxonomy" id="1614635"/>
    <lineage>
        <taxon>Bacteria</taxon>
        <taxon>Pseudomonadati</taxon>
        <taxon>Pseudomonadota</taxon>
        <taxon>Betaproteobacteria</taxon>
        <taxon>Burkholderiales</taxon>
        <taxon>Comamonadaceae</taxon>
        <taxon>Polaromonas</taxon>
    </lineage>
</organism>
<evidence type="ECO:0000313" key="2">
    <source>
        <dbReference type="EMBL" id="GGB07024.1"/>
    </source>
</evidence>
<keyword evidence="1" id="KW-0732">Signal</keyword>
<protein>
    <submittedName>
        <fullName evidence="2">Uncharacterized protein</fullName>
    </submittedName>
</protein>
<accession>A0A916SM93</accession>
<keyword evidence="3" id="KW-1185">Reference proteome</keyword>
<comment type="caution">
    <text evidence="2">The sequence shown here is derived from an EMBL/GenBank/DDBJ whole genome shotgun (WGS) entry which is preliminary data.</text>
</comment>
<evidence type="ECO:0000256" key="1">
    <source>
        <dbReference type="SAM" id="SignalP"/>
    </source>
</evidence>
<reference evidence="2" key="2">
    <citation type="submission" date="2020-09" db="EMBL/GenBank/DDBJ databases">
        <authorList>
            <person name="Sun Q."/>
            <person name="Zhou Y."/>
        </authorList>
    </citation>
    <scope>NUCLEOTIDE SEQUENCE</scope>
    <source>
        <strain evidence="2">CGMCC 1.15322</strain>
    </source>
</reference>
<name>A0A916SM93_9BURK</name>
<reference evidence="2" key="1">
    <citation type="journal article" date="2014" name="Int. J. Syst. Evol. Microbiol.">
        <title>Complete genome sequence of Corynebacterium casei LMG S-19264T (=DSM 44701T), isolated from a smear-ripened cheese.</title>
        <authorList>
            <consortium name="US DOE Joint Genome Institute (JGI-PGF)"/>
            <person name="Walter F."/>
            <person name="Albersmeier A."/>
            <person name="Kalinowski J."/>
            <person name="Ruckert C."/>
        </authorList>
    </citation>
    <scope>NUCLEOTIDE SEQUENCE</scope>
    <source>
        <strain evidence="2">CGMCC 1.15322</strain>
    </source>
</reference>
<evidence type="ECO:0000313" key="3">
    <source>
        <dbReference type="Proteomes" id="UP000620596"/>
    </source>
</evidence>
<dbReference type="EMBL" id="BMIG01000012">
    <property type="protein sequence ID" value="GGB07024.1"/>
    <property type="molecule type" value="Genomic_DNA"/>
</dbReference>
<feature type="signal peptide" evidence="1">
    <location>
        <begin position="1"/>
        <end position="19"/>
    </location>
</feature>
<dbReference type="RefSeq" id="WP_188709314.1">
    <property type="nucleotide sequence ID" value="NZ_BMIG01000012.1"/>
</dbReference>
<sequence length="214" mass="22582">MTKIIGAAVLALMGSACFAQTPDAVAALARKLEGTIYVIPHRESVDGQMTACGLEFSAMKMDFSTKGGAPVKIVGSFYLRNSSNGGLFYALKMGIADRLGANPLVSAPANAFIRAPRGQAPTKARRADGENPGYALFVGAVDGDVVAAYQAIAEHNQLVVGFNRVPGQMDVTATLDLTVIDTKMVDGKVVREKSQQPVEEFLDCSGSLLKTVKK</sequence>
<dbReference type="AlphaFoldDB" id="A0A916SM93"/>
<dbReference type="PROSITE" id="PS51257">
    <property type="entry name" value="PROKAR_LIPOPROTEIN"/>
    <property type="match status" value="1"/>
</dbReference>
<gene>
    <name evidence="2" type="ORF">GCM10011496_29890</name>
</gene>